<dbReference type="EMBL" id="CM039177">
    <property type="protein sequence ID" value="KAH9697367.1"/>
    <property type="molecule type" value="Genomic_DNA"/>
</dbReference>
<proteinExistence type="predicted"/>
<protein>
    <submittedName>
        <fullName evidence="1">MADS-box protein SVP</fullName>
    </submittedName>
</protein>
<evidence type="ECO:0000313" key="1">
    <source>
        <dbReference type="EMBL" id="KAH9697367.1"/>
    </source>
</evidence>
<keyword evidence="2" id="KW-1185">Reference proteome</keyword>
<evidence type="ECO:0000313" key="2">
    <source>
        <dbReference type="Proteomes" id="UP000829398"/>
    </source>
</evidence>
<comment type="caution">
    <text evidence="1">The sequence shown here is derived from an EMBL/GenBank/DDBJ whole genome shotgun (WGS) entry which is preliminary data.</text>
</comment>
<accession>A0ACB8IJW8</accession>
<sequence length="221" mass="25417">MTRQKIEIKKIDNPTARQVTFSKRRRGLFKKAQELSTLCDAEVALIVFSTTGRLFDYSSSSMKQVIDRHNLHSQNLHKFDQPSLQLQLESSTYAILSKEMADRTRELRQMKGEELQELNMEELMRLEKSLEGGLSRVVQTKGERLLNEIDALRRKEAQLTEENLRLKQHTGINTNVQGHSFNTFICSSSGDNSQDRESSNTSLKLGKLHTCGTTYFHHLPY</sequence>
<dbReference type="Proteomes" id="UP000829398">
    <property type="component" value="Chromosome 8"/>
</dbReference>
<name>A0ACB8IJW8_CITSI</name>
<organism evidence="1 2">
    <name type="scientific">Citrus sinensis</name>
    <name type="common">Sweet orange</name>
    <name type="synonym">Citrus aurantium var. sinensis</name>
    <dbReference type="NCBI Taxonomy" id="2711"/>
    <lineage>
        <taxon>Eukaryota</taxon>
        <taxon>Viridiplantae</taxon>
        <taxon>Streptophyta</taxon>
        <taxon>Embryophyta</taxon>
        <taxon>Tracheophyta</taxon>
        <taxon>Spermatophyta</taxon>
        <taxon>Magnoliopsida</taxon>
        <taxon>eudicotyledons</taxon>
        <taxon>Gunneridae</taxon>
        <taxon>Pentapetalae</taxon>
        <taxon>rosids</taxon>
        <taxon>malvids</taxon>
        <taxon>Sapindales</taxon>
        <taxon>Rutaceae</taxon>
        <taxon>Aurantioideae</taxon>
        <taxon>Citrus</taxon>
    </lineage>
</organism>
<reference evidence="2" key="1">
    <citation type="journal article" date="2023" name="Hortic. Res.">
        <title>A chromosome-level phased genome enabling allele-level studies in sweet orange: a case study on citrus Huanglongbing tolerance.</title>
        <authorList>
            <person name="Wu B."/>
            <person name="Yu Q."/>
            <person name="Deng Z."/>
            <person name="Duan Y."/>
            <person name="Luo F."/>
            <person name="Gmitter F. Jr."/>
        </authorList>
    </citation>
    <scope>NUCLEOTIDE SEQUENCE [LARGE SCALE GENOMIC DNA]</scope>
    <source>
        <strain evidence="2">cv. Valencia</strain>
    </source>
</reference>
<gene>
    <name evidence="1" type="ORF">KPL71_023578</name>
</gene>